<dbReference type="RefSeq" id="WP_013422668.1">
    <property type="nucleotide sequence ID" value="NC_014666.1"/>
</dbReference>
<dbReference type="OrthoDB" id="5182771at2"/>
<organism evidence="1 2">
    <name type="scientific">Pseudofrankia inefficax (strain DSM 45817 / CECT 9037 / DDB 130130 / EuI1c)</name>
    <name type="common">Frankia inefficax</name>
    <dbReference type="NCBI Taxonomy" id="298654"/>
    <lineage>
        <taxon>Bacteria</taxon>
        <taxon>Bacillati</taxon>
        <taxon>Actinomycetota</taxon>
        <taxon>Actinomycetes</taxon>
        <taxon>Frankiales</taxon>
        <taxon>Frankiaceae</taxon>
        <taxon>Pseudofrankia</taxon>
    </lineage>
</organism>
<dbReference type="AlphaFoldDB" id="E3J6C1"/>
<dbReference type="Proteomes" id="UP000002484">
    <property type="component" value="Chromosome"/>
</dbReference>
<keyword evidence="2" id="KW-1185">Reference proteome</keyword>
<protein>
    <submittedName>
        <fullName evidence="1">Uncharacterized protein</fullName>
    </submittedName>
</protein>
<dbReference type="EMBL" id="CP002299">
    <property type="protein sequence ID" value="ADP79548.1"/>
    <property type="molecule type" value="Genomic_DNA"/>
</dbReference>
<dbReference type="eggNOG" id="ENOG5030UWK">
    <property type="taxonomic scope" value="Bacteria"/>
</dbReference>
<accession>E3J6C1</accession>
<evidence type="ECO:0000313" key="1">
    <source>
        <dbReference type="EMBL" id="ADP79548.1"/>
    </source>
</evidence>
<gene>
    <name evidence="1" type="ordered locus">FraEuI1c_1486</name>
</gene>
<sequence length="499" mass="50773">MTSTEPDHTPSQAATGRFPGWLTGGADAAVLAVIDLATRRTAAEVVETLNGRDTVVRLAQRYANLGNPQRAGHLFEVMHTVGFNRHAARAGATVRAQVLEWTQGGSQNGPADIRLVDGGRTIAEIQAKLVGRVPGAAREISRPSYRGMGRLVAADRLDDVNNLLDRRLTMHPQGVFFDDYLDARARTSSQLAHESVRGDPIGYQQAQVAASDPIGWANHQVASAVARDVVAASAAAAAAGAVVGALVSAVGETARVRAGETSAGAAIITAAGAAARGAARSGTVGAISASVRTAAATGVLPTALGGGTVPAAMADAVWVVADAGLQLAKGHIDPGEFAARGAAGTIRAGMVWAGGLVGQTVLPVPVLGALVGGVVAQATAALVLQGLQLAIVAARADGTDHDHLALLEAETVTTAATAALIGRATKALGEDQHTQLALAALPALAHIQATLASPDPGKAITELATVTCRHASQPTFTTADEFDLWMINDNTGLVLNPNW</sequence>
<proteinExistence type="predicted"/>
<dbReference type="InParanoid" id="E3J6C1"/>
<reference evidence="1 2" key="1">
    <citation type="submission" date="2010-10" db="EMBL/GenBank/DDBJ databases">
        <title>Complete sequence of Frankia sp. EuI1c.</title>
        <authorList>
            <consortium name="US DOE Joint Genome Institute"/>
            <person name="Lucas S."/>
            <person name="Copeland A."/>
            <person name="Lapidus A."/>
            <person name="Cheng J.-F."/>
            <person name="Bruce D."/>
            <person name="Goodwin L."/>
            <person name="Pitluck S."/>
            <person name="Chertkov O."/>
            <person name="Detter J.C."/>
            <person name="Han C."/>
            <person name="Tapia R."/>
            <person name="Land M."/>
            <person name="Hauser L."/>
            <person name="Jeffries C."/>
            <person name="Kyrpides N."/>
            <person name="Ivanova N."/>
            <person name="Mikhailova N."/>
            <person name="Beauchemin N."/>
            <person name="Sen A."/>
            <person name="Sur S.A."/>
            <person name="Gtari M."/>
            <person name="Wall L."/>
            <person name="Tisa L."/>
            <person name="Woyke T."/>
        </authorList>
    </citation>
    <scope>NUCLEOTIDE SEQUENCE [LARGE SCALE GENOMIC DNA]</scope>
    <source>
        <strain evidence="2">DSM 45817 / CECT 9037 / EuI1c</strain>
    </source>
</reference>
<name>E3J6C1_PSEI1</name>
<dbReference type="HOGENOM" id="CLU_548300_0_0_11"/>
<dbReference type="KEGG" id="fri:FraEuI1c_1486"/>
<evidence type="ECO:0000313" key="2">
    <source>
        <dbReference type="Proteomes" id="UP000002484"/>
    </source>
</evidence>
<dbReference type="STRING" id="298654.FraEuI1c_1486"/>